<dbReference type="EMBL" id="CP042437">
    <property type="protein sequence ID" value="QEC77028.1"/>
    <property type="molecule type" value="Genomic_DNA"/>
</dbReference>
<keyword evidence="3" id="KW-0255">Endonuclease</keyword>
<evidence type="ECO:0000259" key="2">
    <source>
        <dbReference type="Pfam" id="PF03372"/>
    </source>
</evidence>
<keyword evidence="1" id="KW-0472">Membrane</keyword>
<keyword evidence="3" id="KW-0540">Nuclease</keyword>
<dbReference type="InterPro" id="IPR036691">
    <property type="entry name" value="Endo/exonu/phosph_ase_sf"/>
</dbReference>
<dbReference type="PANTHER" id="PTHR14859:SF15">
    <property type="entry name" value="ENDONUCLEASE_EXONUCLEASE_PHOSPHATASE DOMAIN-CONTAINING PROTEIN"/>
    <property type="match status" value="1"/>
</dbReference>
<keyword evidence="1" id="KW-1133">Transmembrane helix</keyword>
<dbReference type="InterPro" id="IPR005135">
    <property type="entry name" value="Endo/exonuclease/phosphatase"/>
</dbReference>
<gene>
    <name evidence="3" type="ORF">FSB76_14145</name>
</gene>
<dbReference type="RefSeq" id="WP_147054363.1">
    <property type="nucleotide sequence ID" value="NZ_CP042437.1"/>
</dbReference>
<feature type="domain" description="Endonuclease/exonuclease/phosphatase" evidence="2">
    <location>
        <begin position="110"/>
        <end position="361"/>
    </location>
</feature>
<dbReference type="GO" id="GO:0004519">
    <property type="term" value="F:endonuclease activity"/>
    <property type="evidence" value="ECO:0007669"/>
    <property type="project" value="UniProtKB-KW"/>
</dbReference>
<keyword evidence="3" id="KW-0378">Hydrolase</keyword>
<accession>A0A5B8W3Y2</accession>
<keyword evidence="4" id="KW-1185">Reference proteome</keyword>
<dbReference type="PANTHER" id="PTHR14859">
    <property type="entry name" value="CALCOFLUOR WHITE HYPERSENSITIVE PROTEIN PRECURSOR"/>
    <property type="match status" value="1"/>
</dbReference>
<keyword evidence="3" id="KW-0269">Exonuclease</keyword>
<dbReference type="Proteomes" id="UP000321362">
    <property type="component" value="Chromosome"/>
</dbReference>
<proteinExistence type="predicted"/>
<protein>
    <submittedName>
        <fullName evidence="3">Endonuclease/exonuclease/phosphatase family protein</fullName>
    </submittedName>
</protein>
<dbReference type="Pfam" id="PF03372">
    <property type="entry name" value="Exo_endo_phos"/>
    <property type="match status" value="1"/>
</dbReference>
<dbReference type="KEGG" id="mgk:FSB76_14145"/>
<dbReference type="GO" id="GO:0004527">
    <property type="term" value="F:exonuclease activity"/>
    <property type="evidence" value="ECO:0007669"/>
    <property type="project" value="UniProtKB-KW"/>
</dbReference>
<feature type="transmembrane region" description="Helical" evidence="1">
    <location>
        <begin position="39"/>
        <end position="63"/>
    </location>
</feature>
<reference evidence="3 4" key="1">
    <citation type="journal article" date="2013" name="J. Microbiol.">
        <title>Mucilaginibacter ginsenosidivorax sp. nov., with ginsenoside converting activity isolated from sediment.</title>
        <authorList>
            <person name="Kim J.K."/>
            <person name="Choi T.E."/>
            <person name="Liu Q.M."/>
            <person name="Park H.Y."/>
            <person name="Yi T.H."/>
            <person name="Yoon M.H."/>
            <person name="Kim S.C."/>
            <person name="Im W.T."/>
        </authorList>
    </citation>
    <scope>NUCLEOTIDE SEQUENCE [LARGE SCALE GENOMIC DNA]</scope>
    <source>
        <strain evidence="3 4">KHI28</strain>
    </source>
</reference>
<dbReference type="SUPFAM" id="SSF56219">
    <property type="entry name" value="DNase I-like"/>
    <property type="match status" value="1"/>
</dbReference>
<feature type="transmembrane region" description="Helical" evidence="1">
    <location>
        <begin position="14"/>
        <end position="33"/>
    </location>
</feature>
<keyword evidence="1" id="KW-0812">Transmembrane</keyword>
<feature type="transmembrane region" description="Helical" evidence="1">
    <location>
        <begin position="70"/>
        <end position="86"/>
    </location>
</feature>
<evidence type="ECO:0000313" key="4">
    <source>
        <dbReference type="Proteomes" id="UP000321362"/>
    </source>
</evidence>
<dbReference type="Gene3D" id="3.60.10.10">
    <property type="entry name" value="Endonuclease/exonuclease/phosphatase"/>
    <property type="match status" value="1"/>
</dbReference>
<sequence length="371" mass="42203">MKNKKSGLGFIDKVFLWINLLLCVALLLSYLAPSVNPNTFWLIAFFGLAYPPILLLNVIMMLVWLLRWRWPAALSMITILIGWGVLNNNVGLRTASTFSPAPGINSIRLMTYNVHNFKRYGAKNDVSTKHEILELINDQKPDIIGFQEFYTRYKGEYDMRDSIVKIMGANNYYFEPLNFNSSEAIGMAVFSKYPIVAKGLIQLAADRSSANQCLYIDVKKGEKTFRVYSLHLQSIKFNPEDYKYLDSVSKKGKTDMQSTKRLGGKLKAAFIKRSEQVFKIKAHAAQCPYPYIISGDFNDTPTSFAVNQMAKGLKNAFREKGAGFGRTYNGDFPNYQIDYIMVSPQFDVASYLIVEKKLSDHFPLRSDLILN</sequence>
<evidence type="ECO:0000313" key="3">
    <source>
        <dbReference type="EMBL" id="QEC77028.1"/>
    </source>
</evidence>
<dbReference type="AlphaFoldDB" id="A0A5B8W3Y2"/>
<dbReference type="CDD" id="cd09084">
    <property type="entry name" value="EEP-2"/>
    <property type="match status" value="1"/>
</dbReference>
<dbReference type="InterPro" id="IPR051916">
    <property type="entry name" value="GPI-anchor_lipid_remodeler"/>
</dbReference>
<evidence type="ECO:0000256" key="1">
    <source>
        <dbReference type="SAM" id="Phobius"/>
    </source>
</evidence>
<name>A0A5B8W3Y2_9SPHI</name>
<organism evidence="3 4">
    <name type="scientific">Mucilaginibacter ginsenosidivorax</name>
    <dbReference type="NCBI Taxonomy" id="862126"/>
    <lineage>
        <taxon>Bacteria</taxon>
        <taxon>Pseudomonadati</taxon>
        <taxon>Bacteroidota</taxon>
        <taxon>Sphingobacteriia</taxon>
        <taxon>Sphingobacteriales</taxon>
        <taxon>Sphingobacteriaceae</taxon>
        <taxon>Mucilaginibacter</taxon>
    </lineage>
</organism>
<dbReference type="GO" id="GO:0006506">
    <property type="term" value="P:GPI anchor biosynthetic process"/>
    <property type="evidence" value="ECO:0007669"/>
    <property type="project" value="TreeGrafter"/>
</dbReference>
<dbReference type="OrthoDB" id="635146at2"/>
<dbReference type="GO" id="GO:0016020">
    <property type="term" value="C:membrane"/>
    <property type="evidence" value="ECO:0007669"/>
    <property type="project" value="GOC"/>
</dbReference>